<evidence type="ECO:0000259" key="1">
    <source>
        <dbReference type="PROSITE" id="PS51388"/>
    </source>
</evidence>
<dbReference type="Proteomes" id="UP001420932">
    <property type="component" value="Unassembled WGS sequence"/>
</dbReference>
<dbReference type="GO" id="GO:0005525">
    <property type="term" value="F:GTP binding"/>
    <property type="evidence" value="ECO:0007669"/>
    <property type="project" value="InterPro"/>
</dbReference>
<dbReference type="PROSITE" id="PS51388">
    <property type="entry name" value="GED"/>
    <property type="match status" value="1"/>
</dbReference>
<dbReference type="InterPro" id="IPR020850">
    <property type="entry name" value="GED_dom"/>
</dbReference>
<proteinExistence type="predicted"/>
<dbReference type="AlphaFoldDB" id="A0AAP0LFV1"/>
<evidence type="ECO:0000313" key="3">
    <source>
        <dbReference type="Proteomes" id="UP001420932"/>
    </source>
</evidence>
<accession>A0AAP0LFV1</accession>
<dbReference type="SMART" id="SM00302">
    <property type="entry name" value="GED"/>
    <property type="match status" value="1"/>
</dbReference>
<gene>
    <name evidence="2" type="ORF">Syun_001522</name>
</gene>
<sequence>MVIVLFPRRPLPWSSQVVLFPGPRTSSSSLVLAPPPWSSSSRLLPGRPASRRCEPLLPGRWSPLLGGRWSLVAGHLCSLVAGRRRCSLVGAAAPWSAKKVDEAFDIKMRITSYWKIVILRLVDSLALYLQTSLSNLMCKEMEEVIVKEFVGSGNGSLERLLFESPDVARKRAKLNDSVNLLKESKLVLSNAMNRIEIAVKE</sequence>
<dbReference type="GO" id="GO:0003924">
    <property type="term" value="F:GTPase activity"/>
    <property type="evidence" value="ECO:0007669"/>
    <property type="project" value="InterPro"/>
</dbReference>
<dbReference type="EMBL" id="JBBNAF010000001">
    <property type="protein sequence ID" value="KAK9169382.1"/>
    <property type="molecule type" value="Genomic_DNA"/>
</dbReference>
<evidence type="ECO:0000313" key="2">
    <source>
        <dbReference type="EMBL" id="KAK9169382.1"/>
    </source>
</evidence>
<name>A0AAP0LFV1_9MAGN</name>
<keyword evidence="3" id="KW-1185">Reference proteome</keyword>
<dbReference type="InterPro" id="IPR003130">
    <property type="entry name" value="GED"/>
</dbReference>
<dbReference type="Pfam" id="PF02212">
    <property type="entry name" value="GED"/>
    <property type="match status" value="1"/>
</dbReference>
<organism evidence="2 3">
    <name type="scientific">Stephania yunnanensis</name>
    <dbReference type="NCBI Taxonomy" id="152371"/>
    <lineage>
        <taxon>Eukaryota</taxon>
        <taxon>Viridiplantae</taxon>
        <taxon>Streptophyta</taxon>
        <taxon>Embryophyta</taxon>
        <taxon>Tracheophyta</taxon>
        <taxon>Spermatophyta</taxon>
        <taxon>Magnoliopsida</taxon>
        <taxon>Ranunculales</taxon>
        <taxon>Menispermaceae</taxon>
        <taxon>Menispermoideae</taxon>
        <taxon>Cissampelideae</taxon>
        <taxon>Stephania</taxon>
    </lineage>
</organism>
<dbReference type="Gene3D" id="1.20.120.1240">
    <property type="entry name" value="Dynamin, middle domain"/>
    <property type="match status" value="1"/>
</dbReference>
<reference evidence="2 3" key="1">
    <citation type="submission" date="2024-01" db="EMBL/GenBank/DDBJ databases">
        <title>Genome assemblies of Stephania.</title>
        <authorList>
            <person name="Yang L."/>
        </authorList>
    </citation>
    <scope>NUCLEOTIDE SEQUENCE [LARGE SCALE GENOMIC DNA]</scope>
    <source>
        <strain evidence="2">YNDBR</strain>
        <tissue evidence="2">Leaf</tissue>
    </source>
</reference>
<feature type="domain" description="GED" evidence="1">
    <location>
        <begin position="103"/>
        <end position="196"/>
    </location>
</feature>
<protein>
    <recommendedName>
        <fullName evidence="1">GED domain-containing protein</fullName>
    </recommendedName>
</protein>
<comment type="caution">
    <text evidence="2">The sequence shown here is derived from an EMBL/GenBank/DDBJ whole genome shotgun (WGS) entry which is preliminary data.</text>
</comment>